<dbReference type="InterPro" id="IPR013324">
    <property type="entry name" value="RNA_pol_sigma_r3/r4-like"/>
</dbReference>
<evidence type="ECO:0000256" key="4">
    <source>
        <dbReference type="ARBA" id="ARBA00023163"/>
    </source>
</evidence>
<dbReference type="InterPro" id="IPR013249">
    <property type="entry name" value="RNA_pol_sigma70_r4_t2"/>
</dbReference>
<evidence type="ECO:0000313" key="8">
    <source>
        <dbReference type="Proteomes" id="UP000198407"/>
    </source>
</evidence>
<dbReference type="Pfam" id="PF04542">
    <property type="entry name" value="Sigma70_r2"/>
    <property type="match status" value="1"/>
</dbReference>
<reference evidence="8" key="1">
    <citation type="submission" date="2017-06" db="EMBL/GenBank/DDBJ databases">
        <authorList>
            <person name="Varghese N."/>
            <person name="Submissions S."/>
        </authorList>
    </citation>
    <scope>NUCLEOTIDE SEQUENCE [LARGE SCALE GENOMIC DNA]</scope>
    <source>
        <strain evidence="8">DSM 22348</strain>
    </source>
</reference>
<dbReference type="InterPro" id="IPR013325">
    <property type="entry name" value="RNA_pol_sigma_r2"/>
</dbReference>
<comment type="similarity">
    <text evidence="1">Belongs to the sigma-70 factor family. ECF subfamily.</text>
</comment>
<dbReference type="Gene3D" id="1.10.1740.10">
    <property type="match status" value="1"/>
</dbReference>
<organism evidence="7 8">
    <name type="scientific">Pseudomonas japonica</name>
    <dbReference type="NCBI Taxonomy" id="256466"/>
    <lineage>
        <taxon>Bacteria</taxon>
        <taxon>Pseudomonadati</taxon>
        <taxon>Pseudomonadota</taxon>
        <taxon>Gammaproteobacteria</taxon>
        <taxon>Pseudomonadales</taxon>
        <taxon>Pseudomonadaceae</taxon>
        <taxon>Pseudomonas</taxon>
    </lineage>
</organism>
<dbReference type="NCBIfam" id="TIGR02937">
    <property type="entry name" value="sigma70-ECF"/>
    <property type="match status" value="1"/>
</dbReference>
<dbReference type="STRING" id="1215104.GCA_000730585_01973"/>
<dbReference type="GO" id="GO:0016987">
    <property type="term" value="F:sigma factor activity"/>
    <property type="evidence" value="ECO:0007669"/>
    <property type="project" value="UniProtKB-KW"/>
</dbReference>
<dbReference type="Gene3D" id="1.10.10.10">
    <property type="entry name" value="Winged helix-like DNA-binding domain superfamily/Winged helix DNA-binding domain"/>
    <property type="match status" value="1"/>
</dbReference>
<dbReference type="AlphaFoldDB" id="A0A239FZK5"/>
<proteinExistence type="inferred from homology"/>
<dbReference type="InterPro" id="IPR039425">
    <property type="entry name" value="RNA_pol_sigma-70-like"/>
</dbReference>
<evidence type="ECO:0000259" key="5">
    <source>
        <dbReference type="Pfam" id="PF04542"/>
    </source>
</evidence>
<feature type="domain" description="RNA polymerase sigma-70 region 2" evidence="5">
    <location>
        <begin position="12"/>
        <end position="77"/>
    </location>
</feature>
<accession>A0A239FZK5</accession>
<dbReference type="EMBL" id="FZOL01000011">
    <property type="protein sequence ID" value="SNS62309.1"/>
    <property type="molecule type" value="Genomic_DNA"/>
</dbReference>
<sequence length="169" mass="19106">MADSNKLMHDVYSEHHAWVYGWLRRKLGCAHNAADLAQDTFLRILSSRDALLQASQSRGYIATTARNLLIDRARRQRLEKAYLEQLGLLALEHPGVPGAERIWETLEALEQICGLLDGLGAKPRQAFLLHYLEGQPQAVVAEQLGISVRMVQKYLVQVLLHCQQVREPS</sequence>
<evidence type="ECO:0000256" key="2">
    <source>
        <dbReference type="ARBA" id="ARBA00023015"/>
    </source>
</evidence>
<dbReference type="Proteomes" id="UP000198407">
    <property type="component" value="Unassembled WGS sequence"/>
</dbReference>
<evidence type="ECO:0000256" key="3">
    <source>
        <dbReference type="ARBA" id="ARBA00023082"/>
    </source>
</evidence>
<evidence type="ECO:0000313" key="7">
    <source>
        <dbReference type="EMBL" id="SNS62309.1"/>
    </source>
</evidence>
<keyword evidence="2" id="KW-0805">Transcription regulation</keyword>
<evidence type="ECO:0000259" key="6">
    <source>
        <dbReference type="Pfam" id="PF08281"/>
    </source>
</evidence>
<dbReference type="InterPro" id="IPR007627">
    <property type="entry name" value="RNA_pol_sigma70_r2"/>
</dbReference>
<keyword evidence="4" id="KW-0804">Transcription</keyword>
<dbReference type="GO" id="GO:0003677">
    <property type="term" value="F:DNA binding"/>
    <property type="evidence" value="ECO:0007669"/>
    <property type="project" value="InterPro"/>
</dbReference>
<dbReference type="PANTHER" id="PTHR43133:SF63">
    <property type="entry name" value="RNA POLYMERASE SIGMA FACTOR FECI-RELATED"/>
    <property type="match status" value="1"/>
</dbReference>
<gene>
    <name evidence="7" type="ORF">SAMN05444352_11173</name>
</gene>
<keyword evidence="8" id="KW-1185">Reference proteome</keyword>
<dbReference type="InterPro" id="IPR014284">
    <property type="entry name" value="RNA_pol_sigma-70_dom"/>
</dbReference>
<dbReference type="Pfam" id="PF08281">
    <property type="entry name" value="Sigma70_r4_2"/>
    <property type="match status" value="1"/>
</dbReference>
<dbReference type="PANTHER" id="PTHR43133">
    <property type="entry name" value="RNA POLYMERASE ECF-TYPE SIGMA FACTO"/>
    <property type="match status" value="1"/>
</dbReference>
<keyword evidence="3" id="KW-0731">Sigma factor</keyword>
<dbReference type="SUPFAM" id="SSF88659">
    <property type="entry name" value="Sigma3 and sigma4 domains of RNA polymerase sigma factors"/>
    <property type="match status" value="1"/>
</dbReference>
<dbReference type="SUPFAM" id="SSF88946">
    <property type="entry name" value="Sigma2 domain of RNA polymerase sigma factors"/>
    <property type="match status" value="1"/>
</dbReference>
<protein>
    <submittedName>
        <fullName evidence="7">RNA polymerase sigma-70 factor, ECF subfamily</fullName>
    </submittedName>
</protein>
<dbReference type="GO" id="GO:0006352">
    <property type="term" value="P:DNA-templated transcription initiation"/>
    <property type="evidence" value="ECO:0007669"/>
    <property type="project" value="InterPro"/>
</dbReference>
<evidence type="ECO:0000256" key="1">
    <source>
        <dbReference type="ARBA" id="ARBA00010641"/>
    </source>
</evidence>
<feature type="domain" description="RNA polymerase sigma factor 70 region 4 type 2" evidence="6">
    <location>
        <begin position="115"/>
        <end position="162"/>
    </location>
</feature>
<name>A0A239FZK5_9PSED</name>
<dbReference type="InterPro" id="IPR036388">
    <property type="entry name" value="WH-like_DNA-bd_sf"/>
</dbReference>